<keyword evidence="3" id="KW-1185">Reference proteome</keyword>
<evidence type="ECO:0000313" key="3">
    <source>
        <dbReference type="Proteomes" id="UP000749559"/>
    </source>
</evidence>
<proteinExistence type="predicted"/>
<dbReference type="AlphaFoldDB" id="A0A8S4QDG4"/>
<evidence type="ECO:0000313" key="2">
    <source>
        <dbReference type="EMBL" id="CAH1802172.1"/>
    </source>
</evidence>
<gene>
    <name evidence="2" type="ORF">OFUS_LOCUS25883</name>
</gene>
<organism evidence="2 3">
    <name type="scientific">Owenia fusiformis</name>
    <name type="common">Polychaete worm</name>
    <dbReference type="NCBI Taxonomy" id="6347"/>
    <lineage>
        <taxon>Eukaryota</taxon>
        <taxon>Metazoa</taxon>
        <taxon>Spiralia</taxon>
        <taxon>Lophotrochozoa</taxon>
        <taxon>Annelida</taxon>
        <taxon>Polychaeta</taxon>
        <taxon>Sedentaria</taxon>
        <taxon>Canalipalpata</taxon>
        <taxon>Sabellida</taxon>
        <taxon>Oweniida</taxon>
        <taxon>Oweniidae</taxon>
        <taxon>Owenia</taxon>
    </lineage>
</organism>
<keyword evidence="1" id="KW-0732">Signal</keyword>
<protein>
    <submittedName>
        <fullName evidence="2">Uncharacterized protein</fullName>
    </submittedName>
</protein>
<evidence type="ECO:0000256" key="1">
    <source>
        <dbReference type="SAM" id="SignalP"/>
    </source>
</evidence>
<sequence length="127" mass="14171">MISFSMNMIQPRIRTCIILVLLILCSLNIGDARKRKSRGKNVTEKALARHNRNKVAELLQPVELAELSIRVVISGINDLKFDVSFRSCADVEIVLDLSCSLSKRMKQRSRDIAIVLAGALTTSFDPT</sequence>
<name>A0A8S4QDG4_OWEFU</name>
<dbReference type="EMBL" id="CAIIXF020000012">
    <property type="protein sequence ID" value="CAH1802172.1"/>
    <property type="molecule type" value="Genomic_DNA"/>
</dbReference>
<dbReference type="Proteomes" id="UP000749559">
    <property type="component" value="Unassembled WGS sequence"/>
</dbReference>
<comment type="caution">
    <text evidence="2">The sequence shown here is derived from an EMBL/GenBank/DDBJ whole genome shotgun (WGS) entry which is preliminary data.</text>
</comment>
<feature type="signal peptide" evidence="1">
    <location>
        <begin position="1"/>
        <end position="32"/>
    </location>
</feature>
<reference evidence="2" key="1">
    <citation type="submission" date="2022-03" db="EMBL/GenBank/DDBJ databases">
        <authorList>
            <person name="Martin C."/>
        </authorList>
    </citation>
    <scope>NUCLEOTIDE SEQUENCE</scope>
</reference>
<feature type="non-terminal residue" evidence="2">
    <location>
        <position position="127"/>
    </location>
</feature>
<feature type="chain" id="PRO_5035852017" evidence="1">
    <location>
        <begin position="33"/>
        <end position="127"/>
    </location>
</feature>
<accession>A0A8S4QDG4</accession>